<gene>
    <name evidence="1" type="ORF">EYF80_014892</name>
</gene>
<evidence type="ECO:0000313" key="1">
    <source>
        <dbReference type="EMBL" id="TNN74792.1"/>
    </source>
</evidence>
<keyword evidence="2" id="KW-1185">Reference proteome</keyword>
<proteinExistence type="predicted"/>
<name>A0A4Z2IBK3_9TELE</name>
<comment type="caution">
    <text evidence="1">The sequence shown here is derived from an EMBL/GenBank/DDBJ whole genome shotgun (WGS) entry which is preliminary data.</text>
</comment>
<dbReference type="EMBL" id="SRLO01000110">
    <property type="protein sequence ID" value="TNN74792.1"/>
    <property type="molecule type" value="Genomic_DNA"/>
</dbReference>
<organism evidence="1 2">
    <name type="scientific">Liparis tanakae</name>
    <name type="common">Tanaka's snailfish</name>
    <dbReference type="NCBI Taxonomy" id="230148"/>
    <lineage>
        <taxon>Eukaryota</taxon>
        <taxon>Metazoa</taxon>
        <taxon>Chordata</taxon>
        <taxon>Craniata</taxon>
        <taxon>Vertebrata</taxon>
        <taxon>Euteleostomi</taxon>
        <taxon>Actinopterygii</taxon>
        <taxon>Neopterygii</taxon>
        <taxon>Teleostei</taxon>
        <taxon>Neoteleostei</taxon>
        <taxon>Acanthomorphata</taxon>
        <taxon>Eupercaria</taxon>
        <taxon>Perciformes</taxon>
        <taxon>Cottioidei</taxon>
        <taxon>Cottales</taxon>
        <taxon>Liparidae</taxon>
        <taxon>Liparis</taxon>
    </lineage>
</organism>
<sequence>MCSPDSSIIHRLPARDSPHESLQFQTLEKRNLRAFLRHRKEASPLHSSVDYLPEAAETRLR</sequence>
<accession>A0A4Z2IBK3</accession>
<evidence type="ECO:0000313" key="2">
    <source>
        <dbReference type="Proteomes" id="UP000314294"/>
    </source>
</evidence>
<dbReference type="Proteomes" id="UP000314294">
    <property type="component" value="Unassembled WGS sequence"/>
</dbReference>
<dbReference type="AlphaFoldDB" id="A0A4Z2IBK3"/>
<protein>
    <submittedName>
        <fullName evidence="1">Uncharacterized protein</fullName>
    </submittedName>
</protein>
<reference evidence="1 2" key="1">
    <citation type="submission" date="2019-03" db="EMBL/GenBank/DDBJ databases">
        <title>First draft genome of Liparis tanakae, snailfish: a comprehensive survey of snailfish specific genes.</title>
        <authorList>
            <person name="Kim W."/>
            <person name="Song I."/>
            <person name="Jeong J.-H."/>
            <person name="Kim D."/>
            <person name="Kim S."/>
            <person name="Ryu S."/>
            <person name="Song J.Y."/>
            <person name="Lee S.K."/>
        </authorList>
    </citation>
    <scope>NUCLEOTIDE SEQUENCE [LARGE SCALE GENOMIC DNA]</scope>
    <source>
        <tissue evidence="1">Muscle</tissue>
    </source>
</reference>